<organism evidence="1 2">
    <name type="scientific">Bifidobacterium vansinderenii</name>
    <dbReference type="NCBI Taxonomy" id="1984871"/>
    <lineage>
        <taxon>Bacteria</taxon>
        <taxon>Bacillati</taxon>
        <taxon>Actinomycetota</taxon>
        <taxon>Actinomycetes</taxon>
        <taxon>Bifidobacteriales</taxon>
        <taxon>Bifidobacteriaceae</taxon>
        <taxon>Bifidobacterium</taxon>
    </lineage>
</organism>
<keyword evidence="2" id="KW-1185">Reference proteome</keyword>
<proteinExistence type="predicted"/>
<gene>
    <name evidence="1" type="ORF">Tam10B_1818</name>
</gene>
<dbReference type="Proteomes" id="UP000215433">
    <property type="component" value="Unassembled WGS sequence"/>
</dbReference>
<sequence length="68" mass="7201">MYPPVSVLGIMKNSLTTGVMGKALSTFVDSSDDVWSNGVYNDEATAHLLAIHSAKHPSGPVANFRLAL</sequence>
<protein>
    <submittedName>
        <fullName evidence="1">Uncharacterized protein</fullName>
    </submittedName>
</protein>
<dbReference type="AlphaFoldDB" id="A0A229VWG9"/>
<evidence type="ECO:0000313" key="2">
    <source>
        <dbReference type="Proteomes" id="UP000215433"/>
    </source>
</evidence>
<evidence type="ECO:0000313" key="1">
    <source>
        <dbReference type="EMBL" id="OXM99968.1"/>
    </source>
</evidence>
<reference evidence="1 2" key="1">
    <citation type="submission" date="2017-05" db="EMBL/GenBank/DDBJ databases">
        <title>Bifidobacterium vansinderenii sp. nov.</title>
        <authorList>
            <person name="Lugli G.A."/>
            <person name="Duranti S."/>
            <person name="Mangifesta M."/>
        </authorList>
    </citation>
    <scope>NUCLEOTIDE SEQUENCE [LARGE SCALE GENOMIC DNA]</scope>
    <source>
        <strain evidence="1 2">Tam10B</strain>
    </source>
</reference>
<name>A0A229VWG9_9BIFI</name>
<dbReference type="EMBL" id="NEWD01000026">
    <property type="protein sequence ID" value="OXM99968.1"/>
    <property type="molecule type" value="Genomic_DNA"/>
</dbReference>
<accession>A0A229VWG9</accession>
<comment type="caution">
    <text evidence="1">The sequence shown here is derived from an EMBL/GenBank/DDBJ whole genome shotgun (WGS) entry which is preliminary data.</text>
</comment>